<evidence type="ECO:0000256" key="15">
    <source>
        <dbReference type="PIRSR" id="PIRSR000014-1"/>
    </source>
</evidence>
<keyword evidence="12 14" id="KW-0408">Iron</keyword>
<name>P95587_RHOCA</name>
<keyword evidence="8" id="KW-0812">Transmembrane</keyword>
<dbReference type="GO" id="GO:0005506">
    <property type="term" value="F:iron ion binding"/>
    <property type="evidence" value="ECO:0007669"/>
    <property type="project" value="UniProtKB-UniRule"/>
</dbReference>
<feature type="binding site" description="axial binding residue" evidence="16">
    <location>
        <position position="135"/>
    </location>
    <ligand>
        <name>heme</name>
        <dbReference type="ChEBI" id="CHEBI:30413"/>
        <label>3</label>
    </ligand>
    <ligandPart>
        <name>Fe</name>
        <dbReference type="ChEBI" id="CHEBI:18248"/>
    </ligandPart>
</feature>
<accession>P95587</accession>
<dbReference type="GO" id="GO:0009276">
    <property type="term" value="C:Gram-negative-bacterium-type cell wall"/>
    <property type="evidence" value="ECO:0007669"/>
    <property type="project" value="UniProtKB-UniRule"/>
</dbReference>
<evidence type="ECO:0000256" key="17">
    <source>
        <dbReference type="SAM" id="MobiDB-lite"/>
    </source>
</evidence>
<evidence type="ECO:0000256" key="16">
    <source>
        <dbReference type="PIRSR" id="PIRSR000014-2"/>
    </source>
</evidence>
<sequence length="388" mass="42149">MRRPSTRWGLGTLVLGGAFVGALGWNGFHYAVEQTTTTKFCLSCHSMQGQLRRIQDQPSNYVNPMGVRAECADCHVPKSGWRAFTGPSAGRRRSVGEITGKVDTPDKIRGAPARNGRNRLGRHEGEDSVGCRSCHSNTMSMDLRPSNQPDAAMQMHQAMKDGGTCIDCHKGIRAPICLDMSSGLQEALRGICRPKPGSCGRRRATRSIRCRRVRALSGRTERRREGGGQGDRGDADGGRGGLGQCAAGQAGRLAAGRRRADALCRAGRRIFNVALAPTAVAAVVPGTRIDRSRQPDTDQVWTDGTLTVWVKNADLTDSLDKVWSYAGSMFSAACGTCHVLPHTSHFLANHWIGTLNAMKPKAPLNEEQFRLVQKYVQMHAKDMGGESR</sequence>
<dbReference type="GO" id="GO:0020037">
    <property type="term" value="F:heme binding"/>
    <property type="evidence" value="ECO:0007669"/>
    <property type="project" value="UniProtKB-UniRule"/>
</dbReference>
<feature type="domain" description="NapC/NirT cytochrome c N-terminal" evidence="18">
    <location>
        <begin position="4"/>
        <end position="172"/>
    </location>
</feature>
<comment type="similarity">
    <text evidence="2 14">Belongs to the TorC/TorY family.</text>
</comment>
<evidence type="ECO:0000256" key="8">
    <source>
        <dbReference type="ARBA" id="ARBA00022692"/>
    </source>
</evidence>
<evidence type="ECO:0000256" key="6">
    <source>
        <dbReference type="ARBA" id="ARBA00022519"/>
    </source>
</evidence>
<evidence type="ECO:0000256" key="5">
    <source>
        <dbReference type="ARBA" id="ARBA00022475"/>
    </source>
</evidence>
<feature type="binding site" description="covalent" evidence="15">
    <location>
        <position position="41"/>
    </location>
    <ligand>
        <name>heme</name>
        <dbReference type="ChEBI" id="CHEBI:30413"/>
        <label>1</label>
    </ligand>
</feature>
<organism evidence="19">
    <name type="scientific">Rhodobacter capsulatus</name>
    <name type="common">Rhodopseudomonas capsulata</name>
    <dbReference type="NCBI Taxonomy" id="1061"/>
    <lineage>
        <taxon>Bacteria</taxon>
        <taxon>Pseudomonadati</taxon>
        <taxon>Pseudomonadota</taxon>
        <taxon>Alphaproteobacteria</taxon>
        <taxon>Rhodobacterales</taxon>
        <taxon>Rhodobacter group</taxon>
        <taxon>Rhodobacter</taxon>
    </lineage>
</organism>
<keyword evidence="10 14" id="KW-0249">Electron transport</keyword>
<feature type="binding site" description="covalent" evidence="15">
    <location>
        <position position="131"/>
    </location>
    <ligand>
        <name>heme</name>
        <dbReference type="ChEBI" id="CHEBI:30413"/>
        <label>3</label>
    </ligand>
</feature>
<evidence type="ECO:0000256" key="2">
    <source>
        <dbReference type="ARBA" id="ARBA00006417"/>
    </source>
</evidence>
<reference evidence="19" key="2">
    <citation type="submission" date="1999-02" db="EMBL/GenBank/DDBJ databases">
        <title>Rhodobacter capsulatus dimethylsulfoxide reductase operon structure.</title>
        <authorList>
            <person name="Shaw A.L."/>
            <person name="McEwan A.G."/>
        </authorList>
    </citation>
    <scope>NUCLEOTIDE SEQUENCE</scope>
    <source>
        <strain evidence="19">37b4</strain>
    </source>
</reference>
<dbReference type="Pfam" id="PF03264">
    <property type="entry name" value="Cytochrom_NNT"/>
    <property type="match status" value="1"/>
</dbReference>
<feature type="binding site" description="covalent" evidence="15">
    <location>
        <position position="334"/>
    </location>
    <ligand>
        <name>heme</name>
        <dbReference type="ChEBI" id="CHEBI:30413"/>
        <label>5</label>
    </ligand>
</feature>
<dbReference type="InterPro" id="IPR038266">
    <property type="entry name" value="NapC/NirT_cytc_sf"/>
</dbReference>
<keyword evidence="9 14" id="KW-0479">Metal-binding</keyword>
<dbReference type="EMBL" id="U49506">
    <property type="protein sequence ID" value="AAD13672.1"/>
    <property type="molecule type" value="Genomic_DNA"/>
</dbReference>
<comment type="similarity">
    <text evidence="3">Belongs to the NapC/NirT/NrfH family.</text>
</comment>
<evidence type="ECO:0000313" key="19">
    <source>
        <dbReference type="EMBL" id="AAD13672.1"/>
    </source>
</evidence>
<dbReference type="Gene3D" id="1.10.3820.10">
    <property type="entry name" value="Di-heme elbow motif domain"/>
    <property type="match status" value="1"/>
</dbReference>
<keyword evidence="5 14" id="KW-1003">Cell membrane</keyword>
<reference evidence="19" key="1">
    <citation type="journal article" date="1996" name="Biochim. Biophys. Acta">
        <title>Cloning and sequence analysis of the dimethylsulfoxide reductase structural gene from Rhodobacter capsulatus.</title>
        <authorList>
            <person name="Shaw A.L."/>
            <person name="Hanson G.R."/>
            <person name="McEwan A.G."/>
        </authorList>
    </citation>
    <scope>NUCLEOTIDE SEQUENCE</scope>
    <source>
        <strain evidence="19">37b4</strain>
    </source>
</reference>
<evidence type="ECO:0000256" key="3">
    <source>
        <dbReference type="ARBA" id="ARBA00007395"/>
    </source>
</evidence>
<evidence type="ECO:0000259" key="18">
    <source>
        <dbReference type="Pfam" id="PF03264"/>
    </source>
</evidence>
<dbReference type="GO" id="GO:0005886">
    <property type="term" value="C:plasma membrane"/>
    <property type="evidence" value="ECO:0007669"/>
    <property type="project" value="UniProtKB-SubCell"/>
</dbReference>
<evidence type="ECO:0000256" key="11">
    <source>
        <dbReference type="ARBA" id="ARBA00022989"/>
    </source>
</evidence>
<evidence type="ECO:0000256" key="10">
    <source>
        <dbReference type="ARBA" id="ARBA00022982"/>
    </source>
</evidence>
<feature type="binding site" description="covalent" evidence="15">
    <location>
        <position position="168"/>
    </location>
    <ligand>
        <name>heme</name>
        <dbReference type="ChEBI" id="CHEBI:30413"/>
        <label>4</label>
    </ligand>
</feature>
<dbReference type="GO" id="GO:0009055">
    <property type="term" value="F:electron transfer activity"/>
    <property type="evidence" value="ECO:0007669"/>
    <property type="project" value="UniProtKB-UniRule"/>
</dbReference>
<feature type="binding site" description="covalent" evidence="15">
    <location>
        <position position="337"/>
    </location>
    <ligand>
        <name>heme</name>
        <dbReference type="ChEBI" id="CHEBI:30413"/>
        <label>5</label>
    </ligand>
</feature>
<protein>
    <recommendedName>
        <fullName evidence="14">Cytochrome c-type protein</fullName>
    </recommendedName>
</protein>
<keyword evidence="6 14" id="KW-0997">Cell inner membrane</keyword>
<feature type="binding site" description="covalent" evidence="15">
    <location>
        <position position="74"/>
    </location>
    <ligand>
        <name>heme</name>
        <dbReference type="ChEBI" id="CHEBI:30413"/>
        <label>2</label>
    </ligand>
</feature>
<dbReference type="InterPro" id="IPR009154">
    <property type="entry name" value="Membr-bd_4haem_cyt_TorC"/>
</dbReference>
<feature type="binding site" description="covalent" evidence="15">
    <location>
        <position position="165"/>
    </location>
    <ligand>
        <name>heme</name>
        <dbReference type="ChEBI" id="CHEBI:30413"/>
        <label>4</label>
    </ligand>
</feature>
<feature type="binding site" description="axial binding residue" evidence="16">
    <location>
        <position position="45"/>
    </location>
    <ligand>
        <name>heme</name>
        <dbReference type="ChEBI" id="CHEBI:30413"/>
        <label>1</label>
    </ligand>
    <ligandPart>
        <name>Fe</name>
        <dbReference type="ChEBI" id="CHEBI:18248"/>
    </ligandPart>
</feature>
<feature type="binding site" description="axial binding residue" evidence="16">
    <location>
        <position position="75"/>
    </location>
    <ligand>
        <name>heme</name>
        <dbReference type="ChEBI" id="CHEBI:30413"/>
        <label>2</label>
    </ligand>
    <ligandPart>
        <name>Fe</name>
        <dbReference type="ChEBI" id="CHEBI:18248"/>
    </ligandPart>
</feature>
<keyword evidence="7 14" id="KW-0349">Heme</keyword>
<dbReference type="AlphaFoldDB" id="P95587"/>
<keyword evidence="4 14" id="KW-0813">Transport</keyword>
<feature type="region of interest" description="Disordered" evidence="17">
    <location>
        <begin position="212"/>
        <end position="240"/>
    </location>
</feature>
<comment type="PTM">
    <text evidence="15">Binds 5 heme groups per subunit.</text>
</comment>
<evidence type="ECO:0000256" key="13">
    <source>
        <dbReference type="ARBA" id="ARBA00023136"/>
    </source>
</evidence>
<feature type="binding site" description="axial binding residue" evidence="16">
    <location>
        <position position="338"/>
    </location>
    <ligand>
        <name>heme</name>
        <dbReference type="ChEBI" id="CHEBI:30413"/>
        <label>5</label>
    </ligand>
    <ligandPart>
        <name>Fe</name>
        <dbReference type="ChEBI" id="CHEBI:18248"/>
    </ligandPart>
</feature>
<dbReference type="SUPFAM" id="SSF48695">
    <property type="entry name" value="Multiheme cytochromes"/>
    <property type="match status" value="1"/>
</dbReference>
<evidence type="ECO:0000256" key="9">
    <source>
        <dbReference type="ARBA" id="ARBA00022723"/>
    </source>
</evidence>
<dbReference type="PANTHER" id="PTHR30333:SF1">
    <property type="entry name" value="CYTOCHROME C-TYPE PROTEIN NAPC"/>
    <property type="match status" value="1"/>
</dbReference>
<evidence type="ECO:0000256" key="12">
    <source>
        <dbReference type="ARBA" id="ARBA00023004"/>
    </source>
</evidence>
<dbReference type="InterPro" id="IPR051174">
    <property type="entry name" value="Cytochrome_c-type_ET"/>
</dbReference>
<feature type="binding site" description="covalent" evidence="15">
    <location>
        <position position="71"/>
    </location>
    <ligand>
        <name>heme</name>
        <dbReference type="ChEBI" id="CHEBI:30413"/>
        <label>2</label>
    </ligand>
</feature>
<dbReference type="PIRSF" id="PIRSF000014">
    <property type="entry name" value="4_hem_cytch_TorC"/>
    <property type="match status" value="1"/>
</dbReference>
<keyword evidence="11" id="KW-1133">Transmembrane helix</keyword>
<feature type="region of interest" description="Disordered" evidence="17">
    <location>
        <begin position="101"/>
        <end position="130"/>
    </location>
</feature>
<gene>
    <name evidence="19" type="primary">dorC</name>
</gene>
<feature type="binding site" description="axial binding residue" evidence="16">
    <location>
        <position position="169"/>
    </location>
    <ligand>
        <name>heme</name>
        <dbReference type="ChEBI" id="CHEBI:30413"/>
        <label>4</label>
    </ligand>
    <ligandPart>
        <name>Fe</name>
        <dbReference type="ChEBI" id="CHEBI:18248"/>
    </ligandPart>
</feature>
<dbReference type="InterPro" id="IPR005126">
    <property type="entry name" value="NapC/NirT_cyt_c_N"/>
</dbReference>
<evidence type="ECO:0000256" key="1">
    <source>
        <dbReference type="ARBA" id="ARBA00004249"/>
    </source>
</evidence>
<dbReference type="InterPro" id="IPR036280">
    <property type="entry name" value="Multihaem_cyt_sf"/>
</dbReference>
<dbReference type="GO" id="GO:0009061">
    <property type="term" value="P:anaerobic respiration"/>
    <property type="evidence" value="ECO:0007669"/>
    <property type="project" value="TreeGrafter"/>
</dbReference>
<evidence type="ECO:0000256" key="7">
    <source>
        <dbReference type="ARBA" id="ARBA00022617"/>
    </source>
</evidence>
<evidence type="ECO:0000256" key="4">
    <source>
        <dbReference type="ARBA" id="ARBA00022448"/>
    </source>
</evidence>
<comment type="subcellular location">
    <subcellularLocation>
        <location evidence="1">Cell inner membrane</location>
        <topology evidence="1">Single-pass type II membrane protein</topology>
    </subcellularLocation>
</comment>
<dbReference type="PANTHER" id="PTHR30333">
    <property type="entry name" value="CYTOCHROME C-TYPE PROTEIN"/>
    <property type="match status" value="1"/>
</dbReference>
<feature type="binding site" description="covalent" evidence="15">
    <location>
        <position position="44"/>
    </location>
    <ligand>
        <name>heme</name>
        <dbReference type="ChEBI" id="CHEBI:30413"/>
        <label>1</label>
    </ligand>
</feature>
<keyword evidence="13 14" id="KW-0472">Membrane</keyword>
<proteinExistence type="inferred from homology"/>
<feature type="compositionally biased region" description="Basic and acidic residues" evidence="17">
    <location>
        <begin position="219"/>
        <end position="237"/>
    </location>
</feature>
<feature type="binding site" description="covalent" evidence="15">
    <location>
        <position position="134"/>
    </location>
    <ligand>
        <name>heme</name>
        <dbReference type="ChEBI" id="CHEBI:30413"/>
        <label>3</label>
    </ligand>
</feature>
<evidence type="ECO:0000256" key="14">
    <source>
        <dbReference type="PIRNR" id="PIRNR000014"/>
    </source>
</evidence>